<dbReference type="EMBL" id="SMJU01000004">
    <property type="protein sequence ID" value="TDB66912.1"/>
    <property type="molecule type" value="Genomic_DNA"/>
</dbReference>
<organism evidence="2 3">
    <name type="scientific">Arundinibacter roseus</name>
    <dbReference type="NCBI Taxonomy" id="2070510"/>
    <lineage>
        <taxon>Bacteria</taxon>
        <taxon>Pseudomonadati</taxon>
        <taxon>Bacteroidota</taxon>
        <taxon>Cytophagia</taxon>
        <taxon>Cytophagales</taxon>
        <taxon>Spirosomataceae</taxon>
        <taxon>Arundinibacter</taxon>
    </lineage>
</organism>
<feature type="signal peptide" evidence="1">
    <location>
        <begin position="1"/>
        <end position="23"/>
    </location>
</feature>
<feature type="chain" id="PRO_5020807774" evidence="1">
    <location>
        <begin position="24"/>
        <end position="193"/>
    </location>
</feature>
<dbReference type="OrthoDB" id="1524444at2"/>
<evidence type="ECO:0000313" key="2">
    <source>
        <dbReference type="EMBL" id="TDB66912.1"/>
    </source>
</evidence>
<gene>
    <name evidence="2" type="ORF">EZE20_07250</name>
</gene>
<comment type="caution">
    <text evidence="2">The sequence shown here is derived from an EMBL/GenBank/DDBJ whole genome shotgun (WGS) entry which is preliminary data.</text>
</comment>
<dbReference type="Proteomes" id="UP000295706">
    <property type="component" value="Unassembled WGS sequence"/>
</dbReference>
<proteinExistence type="predicted"/>
<keyword evidence="1" id="KW-0732">Signal</keyword>
<protein>
    <submittedName>
        <fullName evidence="2">Collagen-like protein</fullName>
    </submittedName>
</protein>
<evidence type="ECO:0000256" key="1">
    <source>
        <dbReference type="SAM" id="SignalP"/>
    </source>
</evidence>
<sequence>MKKILFALTLFATAFTMSCQGPAGPEGLEGLPGPRGPQGEPGVNILGTVFDITGTFNTGNDYRIYFEFPADEVEVFESDAVFVYRLWETIEDGNEDIPVWRLLPQTTFLPQGALQYNFDHTFLDVSVFIDTQFNRTTLEPRWTNNQTFRVVIIPADFAANGRLGKEVDFTNYEEVQELLQLNDRSIKKYSTKN</sequence>
<dbReference type="RefSeq" id="WP_132116031.1">
    <property type="nucleotide sequence ID" value="NZ_SMJU01000004.1"/>
</dbReference>
<reference evidence="2 3" key="1">
    <citation type="submission" date="2019-02" db="EMBL/GenBank/DDBJ databases">
        <title>Arundinibacter roseus gen. nov., sp. nov., a new member of the family Cytophagaceae.</title>
        <authorList>
            <person name="Szuroczki S."/>
            <person name="Khayer B."/>
            <person name="Sproer C."/>
            <person name="Toumi M."/>
            <person name="Szabo A."/>
            <person name="Felfoldi T."/>
            <person name="Schumann P."/>
            <person name="Toth E."/>
        </authorList>
    </citation>
    <scope>NUCLEOTIDE SEQUENCE [LARGE SCALE GENOMIC DNA]</scope>
    <source>
        <strain evidence="2 3">DMA-k-7a</strain>
    </source>
</reference>
<evidence type="ECO:0000313" key="3">
    <source>
        <dbReference type="Proteomes" id="UP000295706"/>
    </source>
</evidence>
<name>A0A4R4KJ72_9BACT</name>
<accession>A0A4R4KJ72</accession>
<dbReference type="PROSITE" id="PS51257">
    <property type="entry name" value="PROKAR_LIPOPROTEIN"/>
    <property type="match status" value="1"/>
</dbReference>
<keyword evidence="3" id="KW-1185">Reference proteome</keyword>
<dbReference type="AlphaFoldDB" id="A0A4R4KJ72"/>
<keyword evidence="2" id="KW-0176">Collagen</keyword>
<dbReference type="Gene3D" id="1.20.5.320">
    <property type="entry name" value="6-Phosphogluconate Dehydrogenase, domain 3"/>
    <property type="match status" value="1"/>
</dbReference>